<reference evidence="13 14" key="1">
    <citation type="journal article" date="2014" name="Genome Biol. Evol.">
        <title>The secreted proteins of Achlya hypogyna and Thraustotheca clavata identify the ancestral oomycete secretome and reveal gene acquisitions by horizontal gene transfer.</title>
        <authorList>
            <person name="Misner I."/>
            <person name="Blouin N."/>
            <person name="Leonard G."/>
            <person name="Richards T.A."/>
            <person name="Lane C.E."/>
        </authorList>
    </citation>
    <scope>NUCLEOTIDE SEQUENCE [LARGE SCALE GENOMIC DNA]</scope>
    <source>
        <strain evidence="13 14">ATCC 48635</strain>
    </source>
</reference>
<feature type="region of interest" description="Disordered" evidence="12">
    <location>
        <begin position="384"/>
        <end position="403"/>
    </location>
</feature>
<evidence type="ECO:0000256" key="8">
    <source>
        <dbReference type="ARBA" id="ARBA00023055"/>
    </source>
</evidence>
<dbReference type="GO" id="GO:0005789">
    <property type="term" value="C:endoplasmic reticulum membrane"/>
    <property type="evidence" value="ECO:0007669"/>
    <property type="project" value="UniProtKB-SubCell"/>
</dbReference>
<keyword evidence="9" id="KW-0472">Membrane</keyword>
<evidence type="ECO:0000256" key="12">
    <source>
        <dbReference type="SAM" id="MobiDB-lite"/>
    </source>
</evidence>
<evidence type="ECO:0000256" key="2">
    <source>
        <dbReference type="ARBA" id="ARBA00004623"/>
    </source>
</evidence>
<dbReference type="GO" id="GO:0006869">
    <property type="term" value="P:lipid transport"/>
    <property type="evidence" value="ECO:0007669"/>
    <property type="project" value="UniProtKB-KW"/>
</dbReference>
<dbReference type="EMBL" id="JNBR01000077">
    <property type="protein sequence ID" value="OQR98889.1"/>
    <property type="molecule type" value="Genomic_DNA"/>
</dbReference>
<evidence type="ECO:0000256" key="6">
    <source>
        <dbReference type="ARBA" id="ARBA00022824"/>
    </source>
</evidence>
<comment type="catalytic activity">
    <reaction evidence="10">
        <text>a 1,2-diacyl-sn-glycero-3-phospho-L-serine(in) = a 1,2-diacyl-sn-glycero-3-phospho-L-serine(out)</text>
        <dbReference type="Rhea" id="RHEA:38663"/>
        <dbReference type="ChEBI" id="CHEBI:57262"/>
    </reaction>
</comment>
<dbReference type="GO" id="GO:0061709">
    <property type="term" value="P:reticulophagy"/>
    <property type="evidence" value="ECO:0007669"/>
    <property type="project" value="TreeGrafter"/>
</dbReference>
<keyword evidence="14" id="KW-1185">Reference proteome</keyword>
<dbReference type="PANTHER" id="PTHR13190">
    <property type="entry name" value="AUTOPHAGY-RELATED 2, ISOFORM A"/>
    <property type="match status" value="1"/>
</dbReference>
<feature type="compositionally biased region" description="Pro residues" evidence="12">
    <location>
        <begin position="110"/>
        <end position="123"/>
    </location>
</feature>
<comment type="subcellular location">
    <subcellularLocation>
        <location evidence="1">Endoplasmic reticulum membrane</location>
        <topology evidence="1">Peripheral membrane protein</topology>
    </subcellularLocation>
    <subcellularLocation>
        <location evidence="2">Preautophagosomal structure membrane</location>
        <topology evidence="2">Peripheral membrane protein</topology>
    </subcellularLocation>
</comment>
<name>A0A1V9ZLL8_ACHHY</name>
<dbReference type="GO" id="GO:0034727">
    <property type="term" value="P:piecemeal microautophagy of the nucleus"/>
    <property type="evidence" value="ECO:0007669"/>
    <property type="project" value="TreeGrafter"/>
</dbReference>
<dbReference type="GO" id="GO:0043495">
    <property type="term" value="F:protein-membrane adaptor activity"/>
    <property type="evidence" value="ECO:0007669"/>
    <property type="project" value="TreeGrafter"/>
</dbReference>
<keyword evidence="6" id="KW-0256">Endoplasmic reticulum</keyword>
<keyword evidence="7" id="KW-0072">Autophagy</keyword>
<dbReference type="GO" id="GO:0061908">
    <property type="term" value="C:phagophore"/>
    <property type="evidence" value="ECO:0007669"/>
    <property type="project" value="TreeGrafter"/>
</dbReference>
<dbReference type="GO" id="GO:0000422">
    <property type="term" value="P:autophagy of mitochondrion"/>
    <property type="evidence" value="ECO:0007669"/>
    <property type="project" value="TreeGrafter"/>
</dbReference>
<evidence type="ECO:0000256" key="5">
    <source>
        <dbReference type="ARBA" id="ARBA00022448"/>
    </source>
</evidence>
<feature type="region of interest" description="Disordered" evidence="12">
    <location>
        <begin position="107"/>
        <end position="129"/>
    </location>
</feature>
<evidence type="ECO:0000256" key="1">
    <source>
        <dbReference type="ARBA" id="ARBA00004406"/>
    </source>
</evidence>
<protein>
    <recommendedName>
        <fullName evidence="4">Autophagy-related protein 2</fullName>
    </recommendedName>
</protein>
<comment type="catalytic activity">
    <reaction evidence="11">
        <text>a 1,2-diacyl-sn-glycero-3-phosphoethanolamine(in) = a 1,2-diacyl-sn-glycero-3-phosphoethanolamine(out)</text>
        <dbReference type="Rhea" id="RHEA:38895"/>
        <dbReference type="ChEBI" id="CHEBI:64612"/>
    </reaction>
</comment>
<evidence type="ECO:0000313" key="13">
    <source>
        <dbReference type="EMBL" id="OQR98889.1"/>
    </source>
</evidence>
<feature type="region of interest" description="Disordered" evidence="12">
    <location>
        <begin position="1411"/>
        <end position="1432"/>
    </location>
</feature>
<sequence>MFWSLSRLTEPALKRLYKFVLKRVLGQFLLHELDLNQLQVHLGQGTLHLVELELNTTAINALLATAGLPVQVKRGFLGSVRVQVSYTNLANESCMVEIDDVDLVLEPVSGGPPSPPSATPPRTPAATTPPVNDYEADEVSQEGLDFVATWIERVTSKIKITLSNVCISFEDPLHCPCALMLRLQWLEICDETPMDMTMNSSVSMAASTAALFGVLHKSIRVKGWRIELVHLQRDSMDNDWSDTDEPKASTASVMPILVSPAEHPTYIQIKQAQVPAQGLPDLDVDVFVHSISIVLLPAQITQLHDLVTTFTTPRTTSPFRAPPVASIYQSVCDQPPTWLQAPADEAADGAFTLSLAEFQRIEKLLQKYQQSHQDLRQSALLARDRPFAPPPHRPLRQISSAESVDSVGLSDLEDDDFHECTTGTSMLASSMYLSALPPPSAPDQHKVLTKLKLHVAQIDVALVYENVIDDDLPPNDATPALPDVDAHERLQLRLSDAVVQVALMPLWTSCSLAVPTLTLDELICPRLSLDAMDTGALLSSRIVQFHGTEKDLVVYVKVDEAGTVTCTVHCQPLQLEYDMYMLQRLTTILATIEGLGAPSPAPSTAPPMALEVHLPVVRVHVRFPLVPSDPIRFGPSSNRGNCEDVLVVELTKVTLTASGVVCDRLRVDLTYPPGGDQRALHRVTDTICDSRSMPQGVSIHVALQTPTAEELQAAQDVKAGLRDTFASDASMEKGHVGSDDGSEPGMQAQQLQAAAIAASTYHVTVTVPAATVTLAKASYDRLMILTEALLSINPVDITGLAPTTALRPCFLSLEVHLQEGDLLLQPAAAPAYRLAFNQAHVFQVTQWLGSLTSRLHVAVQDVSLFEGETPILYKTCWGVAKPSPVLLCLMETTEIAEDMRDIGVQLHLSHLTWRYDMAATWLADCLAVLLTEYPQAIVPLDTPTMATAAIDRAQVPVPLAAPPKTVFTKLMLQCYHGVIDYAPPGIDARALLVLGKTALSSNLVTDATVQGYKVSVAELGLFCHPARAPDVYALEDQWLRRTLARTDGSMQETVEHLGFLQVASLDMVDLFVRVSDAAGETQLQLELCLGTVQLKVCFDSFETLLLVGSTWWEEFASQEAPEAAEMESKAPERPLPLSPTGDRAPLNIMDQIDMHMFNKPTKAQCSDTEARLLHNQVREAKKPAKAAPAKPLVIEDFFATEKPPAADDNPWFTPVGPAAVASPVLHEASARWLPKDEGKPPASPTVASSFEAVDSGDDSDAGDTTLDELLTMSLSINDSEEVELEMNLDGDMRLELDRLLSEDAQEMTEDEDLSPKAASVVDMASPLASPTHDENTARWYDQDTTPPIYLHHVEIPISGTAAALSFGEKELAWAHQTLAKECARPMPAPVLLKSILLRDFNVQMRLFGGSDWATSSTPPKAPVPPAPAPPSRKTQHLLDALLDNYVDDHERSKAPRGRPATNRKTEEMLELRLSNLKLRLDLYEENVAQPLASNTVLHIGDLEVLDYISTSQIRKLLCYWKSDTLHPRQTGTPMFHLHLMTLRPDALQARPRAAPEEHRLKLKMLPLRINLDQDVLDFLKHFAPKGPTPAPVPATPPLASLQPPTLVLNEATTANSSDWFFQSVDVRAFKIKIDYRPQRVDYDALRAGDYIEVINLFVLEGMELTLRHIKLTGVDGWDSLGQQTLLSWVQDISRHQIHKCLASVVPMRSITNIGAGAADLILLPMAQYGKDRRVVRGLRKGAKSFLKSVTIETLNTASRVARGTKALLEHADEIIHDSQKRKKHSFNSRKGNTHARYLMSQPATASEGLSQAYASMSRELHVVAKTIVAVPLLEYQRTGSHGYVKSVIRAVPVAVLRPMIGATEAMSRAFIGVRNAVDPEIKEDMENKFKDMDN</sequence>
<organism evidence="13 14">
    <name type="scientific">Achlya hypogyna</name>
    <name type="common">Oomycete</name>
    <name type="synonym">Protoachlya hypogyna</name>
    <dbReference type="NCBI Taxonomy" id="1202772"/>
    <lineage>
        <taxon>Eukaryota</taxon>
        <taxon>Sar</taxon>
        <taxon>Stramenopiles</taxon>
        <taxon>Oomycota</taxon>
        <taxon>Saprolegniomycetes</taxon>
        <taxon>Saprolegniales</taxon>
        <taxon>Achlyaceae</taxon>
        <taxon>Achlya</taxon>
    </lineage>
</organism>
<gene>
    <name evidence="13" type="ORF">ACHHYP_07607</name>
</gene>
<dbReference type="GO" id="GO:0032266">
    <property type="term" value="F:phosphatidylinositol-3-phosphate binding"/>
    <property type="evidence" value="ECO:0007669"/>
    <property type="project" value="TreeGrafter"/>
</dbReference>
<keyword evidence="8" id="KW-0445">Lipid transport</keyword>
<dbReference type="OrthoDB" id="18982at2759"/>
<dbReference type="GO" id="GO:0034045">
    <property type="term" value="C:phagophore assembly site membrane"/>
    <property type="evidence" value="ECO:0007669"/>
    <property type="project" value="UniProtKB-SubCell"/>
</dbReference>
<accession>A0A1V9ZLL8</accession>
<evidence type="ECO:0000256" key="11">
    <source>
        <dbReference type="ARBA" id="ARBA00024615"/>
    </source>
</evidence>
<dbReference type="Proteomes" id="UP000243579">
    <property type="component" value="Unassembled WGS sequence"/>
</dbReference>
<evidence type="ECO:0000256" key="10">
    <source>
        <dbReference type="ARBA" id="ARBA00024479"/>
    </source>
</evidence>
<dbReference type="InterPro" id="IPR026849">
    <property type="entry name" value="ATG2"/>
</dbReference>
<comment type="similarity">
    <text evidence="3">Belongs to the ATG2 family.</text>
</comment>
<evidence type="ECO:0000256" key="9">
    <source>
        <dbReference type="ARBA" id="ARBA00023136"/>
    </source>
</evidence>
<evidence type="ECO:0000313" key="14">
    <source>
        <dbReference type="Proteomes" id="UP000243579"/>
    </source>
</evidence>
<proteinExistence type="inferred from homology"/>
<dbReference type="Pfam" id="PF13329">
    <property type="entry name" value="ATG2_CAD"/>
    <property type="match status" value="2"/>
</dbReference>
<feature type="region of interest" description="Disordered" evidence="12">
    <location>
        <begin position="1234"/>
        <end position="1264"/>
    </location>
</feature>
<dbReference type="GO" id="GO:0061723">
    <property type="term" value="P:glycophagy"/>
    <property type="evidence" value="ECO:0007669"/>
    <property type="project" value="TreeGrafter"/>
</dbReference>
<evidence type="ECO:0000256" key="3">
    <source>
        <dbReference type="ARBA" id="ARBA00009714"/>
    </source>
</evidence>
<feature type="compositionally biased region" description="Pro residues" evidence="12">
    <location>
        <begin position="1419"/>
        <end position="1430"/>
    </location>
</feature>
<evidence type="ECO:0000256" key="7">
    <source>
        <dbReference type="ARBA" id="ARBA00023006"/>
    </source>
</evidence>
<comment type="caution">
    <text evidence="13">The sequence shown here is derived from an EMBL/GenBank/DDBJ whole genome shotgun (WGS) entry which is preliminary data.</text>
</comment>
<dbReference type="GO" id="GO:0000045">
    <property type="term" value="P:autophagosome assembly"/>
    <property type="evidence" value="ECO:0007669"/>
    <property type="project" value="TreeGrafter"/>
</dbReference>
<dbReference type="STRING" id="1202772.A0A1V9ZLL8"/>
<evidence type="ECO:0000256" key="4">
    <source>
        <dbReference type="ARBA" id="ARBA00018070"/>
    </source>
</evidence>
<keyword evidence="5" id="KW-0813">Transport</keyword>
<dbReference type="PANTHER" id="PTHR13190:SF1">
    <property type="entry name" value="AUTOPHAGY-RELATED 2, ISOFORM A"/>
    <property type="match status" value="1"/>
</dbReference>
<feature type="region of interest" description="Disordered" evidence="12">
    <location>
        <begin position="1118"/>
        <end position="1142"/>
    </location>
</feature>